<sequence>MADQTNTALVVRVSGQTPTLSKEAIQRPSPAANQVLVQISHVAQNPTDVQSFDGNAFGDGVVLGCDFVGKVVELGKDVTRLAIGDIIAGLIWGGETKGLGAYSQYCVADEKISFKVSKSISSEHACTVPLASATAWLALFAKDCLNLDRSRAKGTSVLVWGGSSSVGLYAIQLASFCGFDVVTTCSPKHADLVRSYGAKHVFDYKDKNVVEKIHNAVPNLKHAFDTIGTTDSSTVASRAFRAGPGNLCTVRPGKANTQDVLPGTHITDVLVWTAFLNDHSYGEFKWPASKEDHELSCELFENLPSWLENGTLKPSNPKVLSGLDAVPGGFQEYRDGQISAYKIVYRL</sequence>
<dbReference type="Pfam" id="PF00107">
    <property type="entry name" value="ADH_zinc_N"/>
    <property type="match status" value="1"/>
</dbReference>
<gene>
    <name evidence="4" type="ORF">PENVUL_c011G07334</name>
</gene>
<keyword evidence="5" id="KW-1185">Reference proteome</keyword>
<dbReference type="InterPro" id="IPR047122">
    <property type="entry name" value="Trans-enoyl_RdTase-like"/>
</dbReference>
<accession>A0A1V6S1S8</accession>
<reference evidence="5" key="1">
    <citation type="journal article" date="2017" name="Nat. Microbiol.">
        <title>Global analysis of biosynthetic gene clusters reveals vast potential of secondary metabolite production in Penicillium species.</title>
        <authorList>
            <person name="Nielsen J.C."/>
            <person name="Grijseels S."/>
            <person name="Prigent S."/>
            <person name="Ji B."/>
            <person name="Dainat J."/>
            <person name="Nielsen K.F."/>
            <person name="Frisvad J.C."/>
            <person name="Workman M."/>
            <person name="Nielsen J."/>
        </authorList>
    </citation>
    <scope>NUCLEOTIDE SEQUENCE [LARGE SCALE GENOMIC DNA]</scope>
    <source>
        <strain evidence="5">IBT 29486</strain>
    </source>
</reference>
<dbReference type="Pfam" id="PF08240">
    <property type="entry name" value="ADH_N"/>
    <property type="match status" value="1"/>
</dbReference>
<dbReference type="AlphaFoldDB" id="A0A1V6S1S8"/>
<keyword evidence="2" id="KW-0560">Oxidoreductase</keyword>
<dbReference type="Proteomes" id="UP000191518">
    <property type="component" value="Unassembled WGS sequence"/>
</dbReference>
<comment type="similarity">
    <text evidence="1">Belongs to the zinc-containing alcohol dehydrogenase family.</text>
</comment>
<dbReference type="PANTHER" id="PTHR45348:SF2">
    <property type="entry name" value="ZINC-TYPE ALCOHOL DEHYDROGENASE-LIKE PROTEIN C2E1P3.01"/>
    <property type="match status" value="1"/>
</dbReference>
<dbReference type="Gene3D" id="3.40.50.720">
    <property type="entry name" value="NAD(P)-binding Rossmann-like Domain"/>
    <property type="match status" value="1"/>
</dbReference>
<dbReference type="InterPro" id="IPR020843">
    <property type="entry name" value="ER"/>
</dbReference>
<evidence type="ECO:0000256" key="2">
    <source>
        <dbReference type="ARBA" id="ARBA00023002"/>
    </source>
</evidence>
<dbReference type="SUPFAM" id="SSF50129">
    <property type="entry name" value="GroES-like"/>
    <property type="match status" value="1"/>
</dbReference>
<dbReference type="OrthoDB" id="9992527at2759"/>
<evidence type="ECO:0000313" key="5">
    <source>
        <dbReference type="Proteomes" id="UP000191518"/>
    </source>
</evidence>
<proteinExistence type="inferred from homology"/>
<dbReference type="Gene3D" id="3.90.180.10">
    <property type="entry name" value="Medium-chain alcohol dehydrogenases, catalytic domain"/>
    <property type="match status" value="1"/>
</dbReference>
<name>A0A1V6S1S8_9EURO</name>
<dbReference type="SUPFAM" id="SSF51735">
    <property type="entry name" value="NAD(P)-binding Rossmann-fold domains"/>
    <property type="match status" value="1"/>
</dbReference>
<dbReference type="EMBL" id="MDYP01000011">
    <property type="protein sequence ID" value="OQE08002.1"/>
    <property type="molecule type" value="Genomic_DNA"/>
</dbReference>
<dbReference type="PANTHER" id="PTHR45348">
    <property type="entry name" value="HYPOTHETICAL OXIDOREDUCTASE (EUROFUNG)"/>
    <property type="match status" value="1"/>
</dbReference>
<dbReference type="InterPro" id="IPR013154">
    <property type="entry name" value="ADH-like_N"/>
</dbReference>
<dbReference type="InterPro" id="IPR011032">
    <property type="entry name" value="GroES-like_sf"/>
</dbReference>
<evidence type="ECO:0000256" key="1">
    <source>
        <dbReference type="ARBA" id="ARBA00008072"/>
    </source>
</evidence>
<dbReference type="GO" id="GO:0016651">
    <property type="term" value="F:oxidoreductase activity, acting on NAD(P)H"/>
    <property type="evidence" value="ECO:0007669"/>
    <property type="project" value="InterPro"/>
</dbReference>
<protein>
    <recommendedName>
        <fullName evidence="3">Enoyl reductase (ER) domain-containing protein</fullName>
    </recommendedName>
</protein>
<feature type="domain" description="Enoyl reductase (ER)" evidence="3">
    <location>
        <begin position="15"/>
        <end position="338"/>
    </location>
</feature>
<evidence type="ECO:0000259" key="3">
    <source>
        <dbReference type="SMART" id="SM00829"/>
    </source>
</evidence>
<dbReference type="CDD" id="cd08249">
    <property type="entry name" value="enoyl_reductase_like"/>
    <property type="match status" value="1"/>
</dbReference>
<evidence type="ECO:0000313" key="4">
    <source>
        <dbReference type="EMBL" id="OQE08002.1"/>
    </source>
</evidence>
<comment type="caution">
    <text evidence="4">The sequence shown here is derived from an EMBL/GenBank/DDBJ whole genome shotgun (WGS) entry which is preliminary data.</text>
</comment>
<dbReference type="SMART" id="SM00829">
    <property type="entry name" value="PKS_ER"/>
    <property type="match status" value="1"/>
</dbReference>
<organism evidence="4 5">
    <name type="scientific">Penicillium vulpinum</name>
    <dbReference type="NCBI Taxonomy" id="29845"/>
    <lineage>
        <taxon>Eukaryota</taxon>
        <taxon>Fungi</taxon>
        <taxon>Dikarya</taxon>
        <taxon>Ascomycota</taxon>
        <taxon>Pezizomycotina</taxon>
        <taxon>Eurotiomycetes</taxon>
        <taxon>Eurotiomycetidae</taxon>
        <taxon>Eurotiales</taxon>
        <taxon>Aspergillaceae</taxon>
        <taxon>Penicillium</taxon>
    </lineage>
</organism>
<dbReference type="STRING" id="29845.A0A1V6S1S8"/>
<dbReference type="InterPro" id="IPR013149">
    <property type="entry name" value="ADH-like_C"/>
</dbReference>
<dbReference type="InterPro" id="IPR036291">
    <property type="entry name" value="NAD(P)-bd_dom_sf"/>
</dbReference>